<dbReference type="PROSITE" id="PS51831">
    <property type="entry name" value="HD"/>
    <property type="match status" value="1"/>
</dbReference>
<dbReference type="GO" id="GO:0000166">
    <property type="term" value="F:nucleotide binding"/>
    <property type="evidence" value="ECO:0007669"/>
    <property type="project" value="UniProtKB-KW"/>
</dbReference>
<organism evidence="8 9">
    <name type="scientific">Adlercreutzia equolifaciens subsp. celatus</name>
    <dbReference type="NCBI Taxonomy" id="394340"/>
    <lineage>
        <taxon>Bacteria</taxon>
        <taxon>Bacillati</taxon>
        <taxon>Actinomycetota</taxon>
        <taxon>Coriobacteriia</taxon>
        <taxon>Eggerthellales</taxon>
        <taxon>Eggerthellaceae</taxon>
        <taxon>Adlercreutzia</taxon>
    </lineage>
</organism>
<evidence type="ECO:0000256" key="5">
    <source>
        <dbReference type="ARBA" id="ARBA00023004"/>
    </source>
</evidence>
<dbReference type="EC" id="3.6.1.41" evidence="1"/>
<reference evidence="8 9" key="1">
    <citation type="journal article" date="2018" name="Elife">
        <title>Discovery and characterization of a prevalent human gut bacterial enzyme sufficient for the inactivation of a family of plant toxins.</title>
        <authorList>
            <person name="Koppel N."/>
            <person name="Bisanz J.E."/>
            <person name="Pandelia M.E."/>
            <person name="Turnbaugh P.J."/>
            <person name="Balskus E.P."/>
        </authorList>
    </citation>
    <scope>NUCLEOTIDE SEQUENCE [LARGE SCALE GENOMIC DNA]</scope>
    <source>
        <strain evidence="8 9">OB21 GAM 11</strain>
    </source>
</reference>
<dbReference type="Proteomes" id="UP000253805">
    <property type="component" value="Unassembled WGS sequence"/>
</dbReference>
<keyword evidence="3" id="KW-0547">Nucleotide-binding</keyword>
<gene>
    <name evidence="8" type="ORF">C1850_04465</name>
</gene>
<proteinExistence type="predicted"/>
<dbReference type="InterPro" id="IPR051094">
    <property type="entry name" value="Diverse_Catalytic_Enzymes"/>
</dbReference>
<dbReference type="GO" id="GO:0046872">
    <property type="term" value="F:metal ion binding"/>
    <property type="evidence" value="ECO:0007669"/>
    <property type="project" value="UniProtKB-KW"/>
</dbReference>
<keyword evidence="2" id="KW-0479">Metal-binding</keyword>
<protein>
    <recommendedName>
        <fullName evidence="1">bis(5'-nucleosyl)-tetraphosphatase (symmetrical)</fullName>
        <ecNumber evidence="1">3.6.1.41</ecNumber>
    </recommendedName>
</protein>
<dbReference type="SMART" id="SM00471">
    <property type="entry name" value="HDc"/>
    <property type="match status" value="1"/>
</dbReference>
<dbReference type="SUPFAM" id="SSF109604">
    <property type="entry name" value="HD-domain/PDEase-like"/>
    <property type="match status" value="1"/>
</dbReference>
<evidence type="ECO:0000256" key="4">
    <source>
        <dbReference type="ARBA" id="ARBA00022801"/>
    </source>
</evidence>
<dbReference type="NCBIfam" id="TIGR00277">
    <property type="entry name" value="HDIG"/>
    <property type="match status" value="1"/>
</dbReference>
<dbReference type="InterPro" id="IPR006675">
    <property type="entry name" value="HDIG_dom"/>
</dbReference>
<evidence type="ECO:0000256" key="3">
    <source>
        <dbReference type="ARBA" id="ARBA00022741"/>
    </source>
</evidence>
<keyword evidence="5" id="KW-0408">Iron</keyword>
<evidence type="ECO:0000313" key="9">
    <source>
        <dbReference type="Proteomes" id="UP000253805"/>
    </source>
</evidence>
<comment type="catalytic activity">
    <reaction evidence="6">
        <text>P(1),P(4)-bis(5'-adenosyl) tetraphosphate + H2O = 2 ADP + 2 H(+)</text>
        <dbReference type="Rhea" id="RHEA:24252"/>
        <dbReference type="ChEBI" id="CHEBI:15377"/>
        <dbReference type="ChEBI" id="CHEBI:15378"/>
        <dbReference type="ChEBI" id="CHEBI:58141"/>
        <dbReference type="ChEBI" id="CHEBI:456216"/>
        <dbReference type="EC" id="3.6.1.41"/>
    </reaction>
</comment>
<sequence length="213" mass="24122">MVDGWRSDAFYEARRDELEKRVGPRRFKHSLGVSETAEKLARVYGADETAARVAGLLHDWDKGYDDPGILARADELGMELDAELVAMPRVLHGLTAAVALGRAFPELPPEVLAAVERHTLGDAGMSDLDMIVYIADALEPGRKGKVVEKLREKIGEIELRELFLEVYAYWVQLIMERRHPIYSKTTEIWNSYMPEQEVYRAEANPDPIPYGRP</sequence>
<evidence type="ECO:0000313" key="8">
    <source>
        <dbReference type="EMBL" id="RDC45594.1"/>
    </source>
</evidence>
<dbReference type="AlphaFoldDB" id="A0A369P0H6"/>
<dbReference type="NCBIfam" id="TIGR00488">
    <property type="entry name" value="bis(5'-nucleosyl)-tetraphosphatase (symmetrical) YqeK"/>
    <property type="match status" value="1"/>
</dbReference>
<dbReference type="InterPro" id="IPR005249">
    <property type="entry name" value="YqeK"/>
</dbReference>
<dbReference type="EMBL" id="PPUT01000008">
    <property type="protein sequence ID" value="RDC45594.1"/>
    <property type="molecule type" value="Genomic_DNA"/>
</dbReference>
<dbReference type="CDD" id="cd00077">
    <property type="entry name" value="HDc"/>
    <property type="match status" value="1"/>
</dbReference>
<evidence type="ECO:0000256" key="6">
    <source>
        <dbReference type="ARBA" id="ARBA00049417"/>
    </source>
</evidence>
<evidence type="ECO:0000256" key="1">
    <source>
        <dbReference type="ARBA" id="ARBA00012506"/>
    </source>
</evidence>
<dbReference type="RefSeq" id="WP_114548747.1">
    <property type="nucleotide sequence ID" value="NZ_PPUT01000008.1"/>
</dbReference>
<dbReference type="InterPro" id="IPR003607">
    <property type="entry name" value="HD/PDEase_dom"/>
</dbReference>
<evidence type="ECO:0000259" key="7">
    <source>
        <dbReference type="PROSITE" id="PS51831"/>
    </source>
</evidence>
<feature type="domain" description="HD" evidence="7">
    <location>
        <begin position="26"/>
        <end position="141"/>
    </location>
</feature>
<dbReference type="PANTHER" id="PTHR35795:SF1">
    <property type="entry name" value="BIS(5'-NUCLEOSYL)-TETRAPHOSPHATASE, SYMMETRICAL"/>
    <property type="match status" value="1"/>
</dbReference>
<dbReference type="Gene3D" id="1.10.3210.10">
    <property type="entry name" value="Hypothetical protein af1432"/>
    <property type="match status" value="1"/>
</dbReference>
<dbReference type="GO" id="GO:0008803">
    <property type="term" value="F:bis(5'-nucleosyl)-tetraphosphatase (symmetrical) activity"/>
    <property type="evidence" value="ECO:0007669"/>
    <property type="project" value="UniProtKB-EC"/>
</dbReference>
<accession>A0A369P0H6</accession>
<dbReference type="PANTHER" id="PTHR35795">
    <property type="entry name" value="SLR1885 PROTEIN"/>
    <property type="match status" value="1"/>
</dbReference>
<dbReference type="InterPro" id="IPR006674">
    <property type="entry name" value="HD_domain"/>
</dbReference>
<name>A0A369P0H6_9ACTN</name>
<comment type="caution">
    <text evidence="8">The sequence shown here is derived from an EMBL/GenBank/DDBJ whole genome shotgun (WGS) entry which is preliminary data.</text>
</comment>
<dbReference type="Pfam" id="PF01966">
    <property type="entry name" value="HD"/>
    <property type="match status" value="1"/>
</dbReference>
<keyword evidence="4 8" id="KW-0378">Hydrolase</keyword>
<evidence type="ECO:0000256" key="2">
    <source>
        <dbReference type="ARBA" id="ARBA00022723"/>
    </source>
</evidence>